<dbReference type="Proteomes" id="UP000029981">
    <property type="component" value="Chromosome 6"/>
</dbReference>
<dbReference type="PANTHER" id="PTHR36350:SF3">
    <property type="entry name" value="TRANSMEMBRANE PROTEIN"/>
    <property type="match status" value="1"/>
</dbReference>
<dbReference type="SUPFAM" id="SSF48452">
    <property type="entry name" value="TPR-like"/>
    <property type="match status" value="1"/>
</dbReference>
<dbReference type="OMA" id="EECETRE"/>
<feature type="transmembrane region" description="Helical" evidence="1">
    <location>
        <begin position="33"/>
        <end position="54"/>
    </location>
</feature>
<proteinExistence type="predicted"/>
<reference evidence="2 3" key="4">
    <citation type="journal article" date="2011" name="BMC Genomics">
        <title>RNA-Seq improves annotation of protein-coding genes in the cucumber genome.</title>
        <authorList>
            <person name="Li Z."/>
            <person name="Zhang Z."/>
            <person name="Yan P."/>
            <person name="Huang S."/>
            <person name="Fei Z."/>
            <person name="Lin K."/>
        </authorList>
    </citation>
    <scope>NUCLEOTIDE SEQUENCE [LARGE SCALE GENOMIC DNA]</scope>
    <source>
        <strain evidence="3">cv. 9930</strain>
    </source>
</reference>
<dbReference type="InterPro" id="IPR011990">
    <property type="entry name" value="TPR-like_helical_dom_sf"/>
</dbReference>
<organism evidence="2 3">
    <name type="scientific">Cucumis sativus</name>
    <name type="common">Cucumber</name>
    <dbReference type="NCBI Taxonomy" id="3659"/>
    <lineage>
        <taxon>Eukaryota</taxon>
        <taxon>Viridiplantae</taxon>
        <taxon>Streptophyta</taxon>
        <taxon>Embryophyta</taxon>
        <taxon>Tracheophyta</taxon>
        <taxon>Spermatophyta</taxon>
        <taxon>Magnoliopsida</taxon>
        <taxon>eudicotyledons</taxon>
        <taxon>Gunneridae</taxon>
        <taxon>Pentapetalae</taxon>
        <taxon>rosids</taxon>
        <taxon>fabids</taxon>
        <taxon>Cucurbitales</taxon>
        <taxon>Cucurbitaceae</taxon>
        <taxon>Benincaseae</taxon>
        <taxon>Cucumis</taxon>
    </lineage>
</organism>
<evidence type="ECO:0000313" key="3">
    <source>
        <dbReference type="Proteomes" id="UP000029981"/>
    </source>
</evidence>
<dbReference type="eggNOG" id="ENOG502RZ60">
    <property type="taxonomic scope" value="Eukaryota"/>
</dbReference>
<reference evidence="2 3" key="1">
    <citation type="journal article" date="2009" name="Nat. Genet.">
        <title>The genome of the cucumber, Cucumis sativus L.</title>
        <authorList>
            <person name="Huang S."/>
            <person name="Li R."/>
            <person name="Zhang Z."/>
            <person name="Li L."/>
            <person name="Gu X."/>
            <person name="Fan W."/>
            <person name="Lucas W.J."/>
            <person name="Wang X."/>
            <person name="Xie B."/>
            <person name="Ni P."/>
            <person name="Ren Y."/>
            <person name="Zhu H."/>
            <person name="Li J."/>
            <person name="Lin K."/>
            <person name="Jin W."/>
            <person name="Fei Z."/>
            <person name="Li G."/>
            <person name="Staub J."/>
            <person name="Kilian A."/>
            <person name="van der Vossen E.A."/>
            <person name="Wu Y."/>
            <person name="Guo J."/>
            <person name="He J."/>
            <person name="Jia Z."/>
            <person name="Ren Y."/>
            <person name="Tian G."/>
            <person name="Lu Y."/>
            <person name="Ruan J."/>
            <person name="Qian W."/>
            <person name="Wang M."/>
            <person name="Huang Q."/>
            <person name="Li B."/>
            <person name="Xuan Z."/>
            <person name="Cao J."/>
            <person name="Asan"/>
            <person name="Wu Z."/>
            <person name="Zhang J."/>
            <person name="Cai Q."/>
            <person name="Bai Y."/>
            <person name="Zhao B."/>
            <person name="Han Y."/>
            <person name="Li Y."/>
            <person name="Li X."/>
            <person name="Wang S."/>
            <person name="Shi Q."/>
            <person name="Liu S."/>
            <person name="Cho W.K."/>
            <person name="Kim J.Y."/>
            <person name="Xu Y."/>
            <person name="Heller-Uszynska K."/>
            <person name="Miao H."/>
            <person name="Cheng Z."/>
            <person name="Zhang S."/>
            <person name="Wu J."/>
            <person name="Yang Y."/>
            <person name="Kang H."/>
            <person name="Li M."/>
            <person name="Liang H."/>
            <person name="Ren X."/>
            <person name="Shi Z."/>
            <person name="Wen M."/>
            <person name="Jian M."/>
            <person name="Yang H."/>
            <person name="Zhang G."/>
            <person name="Yang Z."/>
            <person name="Chen R."/>
            <person name="Liu S."/>
            <person name="Li J."/>
            <person name="Ma L."/>
            <person name="Liu H."/>
            <person name="Zhou Y."/>
            <person name="Zhao J."/>
            <person name="Fang X."/>
            <person name="Li G."/>
            <person name="Fang L."/>
            <person name="Li Y."/>
            <person name="Liu D."/>
            <person name="Zheng H."/>
            <person name="Zhang Y."/>
            <person name="Qin N."/>
            <person name="Li Z."/>
            <person name="Yang G."/>
            <person name="Yang S."/>
            <person name="Bolund L."/>
            <person name="Kristiansen K."/>
            <person name="Zheng H."/>
            <person name="Li S."/>
            <person name="Zhang X."/>
            <person name="Yang H."/>
            <person name="Wang J."/>
            <person name="Sun R."/>
            <person name="Zhang B."/>
            <person name="Jiang S."/>
            <person name="Wang J."/>
            <person name="Du Y."/>
            <person name="Li S."/>
        </authorList>
    </citation>
    <scope>NUCLEOTIDE SEQUENCE [LARGE SCALE GENOMIC DNA]</scope>
    <source>
        <strain evidence="3">cv. 9930</strain>
    </source>
</reference>
<sequence>MSHFSFDSVEDFFQALNNFYQKFNVQTKYGPRAGATASTFIVSGVGLVLVYFVTRILKKKNSQRVFTRSISIGALHGGKIAMKRLLQFQKMRANPENKDKFMKKLDSRIKLDTKIESEHPNFTKIQNIVTKLEMLGQEDKAIEKLKNAAEEAKKKSLPLYEHEYQMLLVELYIYKGDLVKAEELPCLKNDATSDVRRPLYKAIIKVLQNETQEAIKEWEEFREMRSAFLLPPDVKDSHFYALLADFDSFKRVVQVLREDIFKKPRAKF</sequence>
<gene>
    <name evidence="2" type="ORF">Csa_6G523380</name>
</gene>
<dbReference type="OrthoDB" id="1425929at2759"/>
<dbReference type="KEGG" id="csv:101211314"/>
<dbReference type="Gramene" id="KGN49397">
    <property type="protein sequence ID" value="KGN49397"/>
    <property type="gene ID" value="Csa_6G523380"/>
</dbReference>
<evidence type="ECO:0000313" key="2">
    <source>
        <dbReference type="EMBL" id="KGN49397.1"/>
    </source>
</evidence>
<name>A0A0A0KLZ3_CUCSA</name>
<keyword evidence="1" id="KW-0812">Transmembrane</keyword>
<reference evidence="2 3" key="2">
    <citation type="journal article" date="2009" name="PLoS ONE">
        <title>An integrated genetic and cytogenetic map of the cucumber genome.</title>
        <authorList>
            <person name="Ren Y."/>
            <person name="Zhang Z."/>
            <person name="Liu J."/>
            <person name="Staub J.E."/>
            <person name="Han Y."/>
            <person name="Cheng Z."/>
            <person name="Li X."/>
            <person name="Lu J."/>
            <person name="Miao H."/>
            <person name="Kang H."/>
            <person name="Xie B."/>
            <person name="Gu X."/>
            <person name="Wang X."/>
            <person name="Du Y."/>
            <person name="Jin W."/>
            <person name="Huang S."/>
        </authorList>
    </citation>
    <scope>NUCLEOTIDE SEQUENCE [LARGE SCALE GENOMIC DNA]</scope>
    <source>
        <strain evidence="3">cv. 9930</strain>
    </source>
</reference>
<dbReference type="AlphaFoldDB" id="A0A0A0KLZ3"/>
<keyword evidence="1" id="KW-1133">Transmembrane helix</keyword>
<keyword evidence="3" id="KW-1185">Reference proteome</keyword>
<protein>
    <submittedName>
        <fullName evidence="2">Uncharacterized protein</fullName>
    </submittedName>
</protein>
<dbReference type="PANTHER" id="PTHR36350">
    <property type="entry name" value="TRANSMEMBRANE PROTEIN"/>
    <property type="match status" value="1"/>
</dbReference>
<keyword evidence="1" id="KW-0472">Membrane</keyword>
<reference evidence="2 3" key="3">
    <citation type="journal article" date="2010" name="BMC Genomics">
        <title>Transcriptome sequencing and comparative analysis of cucumber flowers with different sex types.</title>
        <authorList>
            <person name="Guo S."/>
            <person name="Zheng Y."/>
            <person name="Joung J.G."/>
            <person name="Liu S."/>
            <person name="Zhang Z."/>
            <person name="Crasta O.R."/>
            <person name="Sobral B.W."/>
            <person name="Xu Y."/>
            <person name="Huang S."/>
            <person name="Fei Z."/>
        </authorList>
    </citation>
    <scope>NUCLEOTIDE SEQUENCE [LARGE SCALE GENOMIC DNA]</scope>
    <source>
        <strain evidence="3">cv. 9930</strain>
    </source>
</reference>
<evidence type="ECO:0000256" key="1">
    <source>
        <dbReference type="SAM" id="Phobius"/>
    </source>
</evidence>
<dbReference type="EMBL" id="CM002927">
    <property type="protein sequence ID" value="KGN49397.1"/>
    <property type="molecule type" value="Genomic_DNA"/>
</dbReference>
<accession>A0A0A0KLZ3</accession>